<feature type="domain" description="STAS" evidence="4">
    <location>
        <begin position="1"/>
        <end position="110"/>
    </location>
</feature>
<evidence type="ECO:0000259" key="4">
    <source>
        <dbReference type="PROSITE" id="PS50801"/>
    </source>
</evidence>
<dbReference type="EMBL" id="QOQW01000006">
    <property type="protein sequence ID" value="RCK80453.1"/>
    <property type="molecule type" value="Genomic_DNA"/>
</dbReference>
<name>A0A367ZQR5_9BACT</name>
<gene>
    <name evidence="5" type="ORF">OZSIB_3199</name>
</gene>
<dbReference type="InterPro" id="IPR003658">
    <property type="entry name" value="Anti-sigma_ant"/>
</dbReference>
<dbReference type="AlphaFoldDB" id="A0A367ZQR5"/>
<comment type="similarity">
    <text evidence="1 2">Belongs to the anti-sigma-factor antagonist family.</text>
</comment>
<organism evidence="5 6">
    <name type="scientific">Candidatus Ozemobacter sibiricus</name>
    <dbReference type="NCBI Taxonomy" id="2268124"/>
    <lineage>
        <taxon>Bacteria</taxon>
        <taxon>Candidatus Ozemobacteria</taxon>
        <taxon>Candidatus Ozemobacterales</taxon>
        <taxon>Candidatus Ozemobacteraceae</taxon>
        <taxon>Candidatus Ozemobacter</taxon>
    </lineage>
</organism>
<feature type="region of interest" description="Disordered" evidence="3">
    <location>
        <begin position="108"/>
        <end position="131"/>
    </location>
</feature>
<dbReference type="CDD" id="cd07043">
    <property type="entry name" value="STAS_anti-anti-sigma_factors"/>
    <property type="match status" value="1"/>
</dbReference>
<accession>A0A367ZQR5</accession>
<dbReference type="InterPro" id="IPR002645">
    <property type="entry name" value="STAS_dom"/>
</dbReference>
<dbReference type="PANTHER" id="PTHR33495">
    <property type="entry name" value="ANTI-SIGMA FACTOR ANTAGONIST TM_1081-RELATED-RELATED"/>
    <property type="match status" value="1"/>
</dbReference>
<dbReference type="InterPro" id="IPR036513">
    <property type="entry name" value="STAS_dom_sf"/>
</dbReference>
<dbReference type="Pfam" id="PF01740">
    <property type="entry name" value="STAS"/>
    <property type="match status" value="1"/>
</dbReference>
<reference evidence="5 6" key="1">
    <citation type="submission" date="2018-05" db="EMBL/GenBank/DDBJ databases">
        <title>A metagenomic window into the 2 km-deep terrestrial subsurface aquifer revealed taxonomically and functionally diverse microbial community comprising novel uncultured bacterial lineages.</title>
        <authorList>
            <person name="Kadnikov V.V."/>
            <person name="Mardanov A.V."/>
            <person name="Beletsky A.V."/>
            <person name="Banks D."/>
            <person name="Pimenov N.V."/>
            <person name="Frank Y.A."/>
            <person name="Karnachuk O.V."/>
            <person name="Ravin N.V."/>
        </authorList>
    </citation>
    <scope>NUCLEOTIDE SEQUENCE [LARGE SCALE GENOMIC DNA]</scope>
    <source>
        <strain evidence="5">BY5</strain>
    </source>
</reference>
<feature type="compositionally biased region" description="Pro residues" evidence="3">
    <location>
        <begin position="109"/>
        <end position="131"/>
    </location>
</feature>
<proteinExistence type="inferred from homology"/>
<protein>
    <recommendedName>
        <fullName evidence="2">Anti-sigma factor antagonist</fullName>
    </recommendedName>
</protein>
<dbReference type="Proteomes" id="UP000252355">
    <property type="component" value="Unassembled WGS sequence"/>
</dbReference>
<dbReference type="Gene3D" id="3.30.750.24">
    <property type="entry name" value="STAS domain"/>
    <property type="match status" value="1"/>
</dbReference>
<evidence type="ECO:0000256" key="3">
    <source>
        <dbReference type="SAM" id="MobiDB-lite"/>
    </source>
</evidence>
<dbReference type="PANTHER" id="PTHR33495:SF2">
    <property type="entry name" value="ANTI-SIGMA FACTOR ANTAGONIST TM_1081-RELATED"/>
    <property type="match status" value="1"/>
</dbReference>
<dbReference type="NCBIfam" id="TIGR00377">
    <property type="entry name" value="ant_ant_sig"/>
    <property type="match status" value="1"/>
</dbReference>
<dbReference type="SUPFAM" id="SSF52091">
    <property type="entry name" value="SpoIIaa-like"/>
    <property type="match status" value="1"/>
</dbReference>
<evidence type="ECO:0000256" key="2">
    <source>
        <dbReference type="RuleBase" id="RU003749"/>
    </source>
</evidence>
<evidence type="ECO:0000256" key="1">
    <source>
        <dbReference type="ARBA" id="ARBA00009013"/>
    </source>
</evidence>
<sequence length="131" mass="13891">MNITHELRPPFTILRLEGSLDLQSAPVFRATVNSHLQAGRVHLVLDLTGVTFLDSSGLTAIVGAWTTISRLQSSLRACNLQSPVRRVFSLTRVDKALPLYPDLAAALADPPPVPANGPGAGPTPPPSPDQP</sequence>
<comment type="caution">
    <text evidence="5">The sequence shown here is derived from an EMBL/GenBank/DDBJ whole genome shotgun (WGS) entry which is preliminary data.</text>
</comment>
<evidence type="ECO:0000313" key="6">
    <source>
        <dbReference type="Proteomes" id="UP000252355"/>
    </source>
</evidence>
<evidence type="ECO:0000313" key="5">
    <source>
        <dbReference type="EMBL" id="RCK80453.1"/>
    </source>
</evidence>
<dbReference type="PROSITE" id="PS50801">
    <property type="entry name" value="STAS"/>
    <property type="match status" value="1"/>
</dbReference>
<dbReference type="GO" id="GO:0043856">
    <property type="term" value="F:anti-sigma factor antagonist activity"/>
    <property type="evidence" value="ECO:0007669"/>
    <property type="project" value="InterPro"/>
</dbReference>